<dbReference type="GO" id="GO:0006014">
    <property type="term" value="P:D-ribose metabolic process"/>
    <property type="evidence" value="ECO:0007669"/>
    <property type="project" value="TreeGrafter"/>
</dbReference>
<comment type="caution">
    <text evidence="3">The sequence shown here is derived from an EMBL/GenBank/DDBJ whole genome shotgun (WGS) entry which is preliminary data.</text>
</comment>
<gene>
    <name evidence="3" type="ORF">GCM10010954_19510</name>
</gene>
<sequence>MKWENPLYNTLSWSGEIDNRQEKEKAAKTVSKKVSNGDIIGVGSGSTSLLALEAIGRRVREEAMEVKAIPTSKEAALNCAYFGVPTTTLTDERPSWGFDGADEVDGERNLIKGRGGALLAEKLVMASSPLTYILVDSRKFVKKLGEKSSVPIEVDPRAIHLVETELIKSFHVESVQLRMAVSKDGPVITESGNVIFDVKFQNLNHKMEYEVKAIPGVVETGLFLGYSVEILTS</sequence>
<dbReference type="Pfam" id="PF06026">
    <property type="entry name" value="Rib_5-P_isom_A"/>
    <property type="match status" value="1"/>
</dbReference>
<evidence type="ECO:0000313" key="3">
    <source>
        <dbReference type="EMBL" id="GGF20866.1"/>
    </source>
</evidence>
<evidence type="ECO:0000256" key="1">
    <source>
        <dbReference type="ARBA" id="ARBA00023235"/>
    </source>
</evidence>
<proteinExistence type="predicted"/>
<dbReference type="EMBL" id="BMEL01000002">
    <property type="protein sequence ID" value="GGF20866.1"/>
    <property type="molecule type" value="Genomic_DNA"/>
</dbReference>
<dbReference type="CDD" id="cd01398">
    <property type="entry name" value="RPI_A"/>
    <property type="match status" value="1"/>
</dbReference>
<dbReference type="SUPFAM" id="SSF100950">
    <property type="entry name" value="NagB/RpiA/CoA transferase-like"/>
    <property type="match status" value="1"/>
</dbReference>
<dbReference type="PANTHER" id="PTHR11934">
    <property type="entry name" value="RIBOSE-5-PHOSPHATE ISOMERASE"/>
    <property type="match status" value="1"/>
</dbReference>
<dbReference type="InterPro" id="IPR004788">
    <property type="entry name" value="Ribose5P_isomerase_type_A"/>
</dbReference>
<dbReference type="Gene3D" id="3.40.50.1360">
    <property type="match status" value="1"/>
</dbReference>
<dbReference type="SUPFAM" id="SSF75445">
    <property type="entry name" value="D-ribose-5-phosphate isomerase (RpiA), lid domain"/>
    <property type="match status" value="1"/>
</dbReference>
<name>A0A917B486_HALAA</name>
<organism evidence="3 4">
    <name type="scientific">Halobacillus andaensis</name>
    <dbReference type="NCBI Taxonomy" id="1176239"/>
    <lineage>
        <taxon>Bacteria</taxon>
        <taxon>Bacillati</taxon>
        <taxon>Bacillota</taxon>
        <taxon>Bacilli</taxon>
        <taxon>Bacillales</taxon>
        <taxon>Bacillaceae</taxon>
        <taxon>Halobacillus</taxon>
    </lineage>
</organism>
<dbReference type="Gene3D" id="3.30.70.260">
    <property type="match status" value="1"/>
</dbReference>
<keyword evidence="4" id="KW-1185">Reference proteome</keyword>
<protein>
    <recommendedName>
        <fullName evidence="2">Ribose 5-phosphate isomerase A</fullName>
        <ecNumber evidence="2">5.3.1.6</ecNumber>
    </recommendedName>
</protein>
<accession>A0A917B486</accession>
<dbReference type="EC" id="5.3.1.6" evidence="2"/>
<dbReference type="InterPro" id="IPR037171">
    <property type="entry name" value="NagB/RpiA_transferase-like"/>
</dbReference>
<keyword evidence="1 3" id="KW-0413">Isomerase</keyword>
<dbReference type="PANTHER" id="PTHR11934:SF0">
    <property type="entry name" value="RIBOSE-5-PHOSPHATE ISOMERASE"/>
    <property type="match status" value="1"/>
</dbReference>
<reference evidence="3" key="2">
    <citation type="submission" date="2020-09" db="EMBL/GenBank/DDBJ databases">
        <authorList>
            <person name="Sun Q."/>
            <person name="Zhou Y."/>
        </authorList>
    </citation>
    <scope>NUCLEOTIDE SEQUENCE</scope>
    <source>
        <strain evidence="3">CGMCC 1.12153</strain>
    </source>
</reference>
<dbReference type="GO" id="GO:0004751">
    <property type="term" value="F:ribose-5-phosphate isomerase activity"/>
    <property type="evidence" value="ECO:0007669"/>
    <property type="project" value="UniProtKB-UniRule"/>
</dbReference>
<dbReference type="GO" id="GO:0005829">
    <property type="term" value="C:cytosol"/>
    <property type="evidence" value="ECO:0007669"/>
    <property type="project" value="TreeGrafter"/>
</dbReference>
<dbReference type="GO" id="GO:0009052">
    <property type="term" value="P:pentose-phosphate shunt, non-oxidative branch"/>
    <property type="evidence" value="ECO:0007669"/>
    <property type="project" value="InterPro"/>
</dbReference>
<reference evidence="3" key="1">
    <citation type="journal article" date="2014" name="Int. J. Syst. Evol. Microbiol.">
        <title>Complete genome sequence of Corynebacterium casei LMG S-19264T (=DSM 44701T), isolated from a smear-ripened cheese.</title>
        <authorList>
            <consortium name="US DOE Joint Genome Institute (JGI-PGF)"/>
            <person name="Walter F."/>
            <person name="Albersmeier A."/>
            <person name="Kalinowski J."/>
            <person name="Ruckert C."/>
        </authorList>
    </citation>
    <scope>NUCLEOTIDE SEQUENCE</scope>
    <source>
        <strain evidence="3">CGMCC 1.12153</strain>
    </source>
</reference>
<dbReference type="AlphaFoldDB" id="A0A917B486"/>
<evidence type="ECO:0000313" key="4">
    <source>
        <dbReference type="Proteomes" id="UP000660110"/>
    </source>
</evidence>
<evidence type="ECO:0000256" key="2">
    <source>
        <dbReference type="NCBIfam" id="TIGR00021"/>
    </source>
</evidence>
<dbReference type="Proteomes" id="UP000660110">
    <property type="component" value="Unassembled WGS sequence"/>
</dbReference>
<dbReference type="NCBIfam" id="TIGR00021">
    <property type="entry name" value="rpiA"/>
    <property type="match status" value="1"/>
</dbReference>
<dbReference type="RefSeq" id="WP_188377295.1">
    <property type="nucleotide sequence ID" value="NZ_BMEL01000002.1"/>
</dbReference>